<dbReference type="Pfam" id="PF03446">
    <property type="entry name" value="NAD_binding_2"/>
    <property type="match status" value="1"/>
</dbReference>
<dbReference type="InterPro" id="IPR006115">
    <property type="entry name" value="6PGDH_NADP-bd"/>
</dbReference>
<dbReference type="InterPro" id="IPR029154">
    <property type="entry name" value="HIBADH-like_NADP-bd"/>
</dbReference>
<proteinExistence type="inferred from homology"/>
<dbReference type="Gene3D" id="3.40.50.720">
    <property type="entry name" value="NAD(P)-binding Rossmann-like Domain"/>
    <property type="match status" value="1"/>
</dbReference>
<feature type="active site" evidence="4">
    <location>
        <position position="186"/>
    </location>
</feature>
<dbReference type="Gene3D" id="1.10.1040.10">
    <property type="entry name" value="N-(1-d-carboxylethyl)-l-norvaline Dehydrogenase, domain 2"/>
    <property type="match status" value="1"/>
</dbReference>
<dbReference type="InterPro" id="IPR051265">
    <property type="entry name" value="HIBADH-related_NP60_sf"/>
</dbReference>
<dbReference type="PIRSF" id="PIRSF000103">
    <property type="entry name" value="HIBADH"/>
    <property type="match status" value="1"/>
</dbReference>
<evidence type="ECO:0000259" key="5">
    <source>
        <dbReference type="Pfam" id="PF03446"/>
    </source>
</evidence>
<dbReference type="GO" id="GO:0051287">
    <property type="term" value="F:NAD binding"/>
    <property type="evidence" value="ECO:0007669"/>
    <property type="project" value="InterPro"/>
</dbReference>
<dbReference type="PANTHER" id="PTHR43580:SF8">
    <property type="entry name" value="6-PHOSPHOGLUCONATE DEHYDROGENASE NADP-BINDING DOMAIN-CONTAINING PROTEIN-RELATED"/>
    <property type="match status" value="1"/>
</dbReference>
<dbReference type="InterPro" id="IPR015815">
    <property type="entry name" value="HIBADH-related"/>
</dbReference>
<evidence type="ECO:0000256" key="3">
    <source>
        <dbReference type="ARBA" id="ARBA00023027"/>
    </source>
</evidence>
<dbReference type="PANTHER" id="PTHR43580">
    <property type="entry name" value="OXIDOREDUCTASE GLYR1-RELATED"/>
    <property type="match status" value="1"/>
</dbReference>
<dbReference type="GO" id="GO:0050661">
    <property type="term" value="F:NADP binding"/>
    <property type="evidence" value="ECO:0007669"/>
    <property type="project" value="InterPro"/>
</dbReference>
<evidence type="ECO:0000256" key="1">
    <source>
        <dbReference type="ARBA" id="ARBA00007598"/>
    </source>
</evidence>
<dbReference type="GO" id="GO:0016491">
    <property type="term" value="F:oxidoreductase activity"/>
    <property type="evidence" value="ECO:0007669"/>
    <property type="project" value="UniProtKB-KW"/>
</dbReference>
<keyword evidence="2" id="KW-0560">Oxidoreductase</keyword>
<protein>
    <recommendedName>
        <fullName evidence="9">6-phosphogluconate dehydrogenase NADP-binding domain-containing protein</fullName>
    </recommendedName>
</protein>
<evidence type="ECO:0000313" key="7">
    <source>
        <dbReference type="EMBL" id="GKZ24373.1"/>
    </source>
</evidence>
<evidence type="ECO:0000313" key="8">
    <source>
        <dbReference type="Proteomes" id="UP001143548"/>
    </source>
</evidence>
<dbReference type="Pfam" id="PF14833">
    <property type="entry name" value="NAD_binding_11"/>
    <property type="match status" value="1"/>
</dbReference>
<comment type="caution">
    <text evidence="7">The sequence shown here is derived from an EMBL/GenBank/DDBJ whole genome shotgun (WGS) entry which is preliminary data.</text>
</comment>
<evidence type="ECO:0000259" key="6">
    <source>
        <dbReference type="Pfam" id="PF14833"/>
    </source>
</evidence>
<sequence>MDPSTNNTHPRFGWIGLGSMGQAMALNLQTHLSHITAPSLQFYNRTGSRGQPVQDIGGVQHSSIPELIANIDICFIAVSDDTAVRSIIDTIVTVDPEQLRQKLIVDTTTVHPDTSAWAQRRLDEHGVSYLASPVLGATPVAQEGKLLFAVAGPDDAVQRVEPYIVGVMGRKVMRLGRDVTRATLLKCTGNFLIGGMMELVAEAQVLAEKSGLGSDVLENLLEEQYGPLLTSMSKRMTGGHYLPERGQRPWADVNLAIKDVSLGVSCAEAAGTDLPVARVVLDHLRAARGYSEETGRALDSSAMYGVLRERAGLAFESERVKQRDSKEGSDAN</sequence>
<accession>A0A9W5YV54</accession>
<dbReference type="EMBL" id="BROQ01000085">
    <property type="protein sequence ID" value="GKZ24373.1"/>
    <property type="molecule type" value="Genomic_DNA"/>
</dbReference>
<gene>
    <name evidence="7" type="ORF">AbraCBS73388_011184</name>
</gene>
<dbReference type="SUPFAM" id="SSF48179">
    <property type="entry name" value="6-phosphogluconate dehydrogenase C-terminal domain-like"/>
    <property type="match status" value="1"/>
</dbReference>
<evidence type="ECO:0008006" key="9">
    <source>
        <dbReference type="Google" id="ProtNLM"/>
    </source>
</evidence>
<dbReference type="AlphaFoldDB" id="A0A9W5YV54"/>
<dbReference type="Proteomes" id="UP001143548">
    <property type="component" value="Unassembled WGS sequence"/>
</dbReference>
<comment type="similarity">
    <text evidence="1">Belongs to the HIBADH-related family. NP60 subfamily.</text>
</comment>
<dbReference type="InterPro" id="IPR013328">
    <property type="entry name" value="6PGD_dom2"/>
</dbReference>
<feature type="domain" description="3-hydroxyisobutyrate dehydrogenase-like NAD-binding" evidence="6">
    <location>
        <begin position="184"/>
        <end position="306"/>
    </location>
</feature>
<reference evidence="7" key="1">
    <citation type="submission" date="2022-07" db="EMBL/GenBank/DDBJ databases">
        <title>Taxonomy of Aspergillus series Nigri: significant species reduction supported by multi-species coalescent approaches.</title>
        <authorList>
            <person name="Bian C."/>
            <person name="Kusuya Y."/>
            <person name="Sklenar F."/>
            <person name="D'hooge E."/>
            <person name="Yaguchi T."/>
            <person name="Takahashi H."/>
            <person name="Hubka V."/>
        </authorList>
    </citation>
    <scope>NUCLEOTIDE SEQUENCE</scope>
    <source>
        <strain evidence="7">CBS 733.88</strain>
    </source>
</reference>
<evidence type="ECO:0000256" key="4">
    <source>
        <dbReference type="PIRSR" id="PIRSR000103-1"/>
    </source>
</evidence>
<keyword evidence="3" id="KW-0520">NAD</keyword>
<dbReference type="InterPro" id="IPR008927">
    <property type="entry name" value="6-PGluconate_DH-like_C_sf"/>
</dbReference>
<dbReference type="SUPFAM" id="SSF51735">
    <property type="entry name" value="NAD(P)-binding Rossmann-fold domains"/>
    <property type="match status" value="1"/>
</dbReference>
<evidence type="ECO:0000256" key="2">
    <source>
        <dbReference type="ARBA" id="ARBA00023002"/>
    </source>
</evidence>
<dbReference type="InterPro" id="IPR036291">
    <property type="entry name" value="NAD(P)-bd_dom_sf"/>
</dbReference>
<organism evidence="7 8">
    <name type="scientific">Aspergillus brasiliensis</name>
    <dbReference type="NCBI Taxonomy" id="319629"/>
    <lineage>
        <taxon>Eukaryota</taxon>
        <taxon>Fungi</taxon>
        <taxon>Dikarya</taxon>
        <taxon>Ascomycota</taxon>
        <taxon>Pezizomycotina</taxon>
        <taxon>Eurotiomycetes</taxon>
        <taxon>Eurotiomycetidae</taxon>
        <taxon>Eurotiales</taxon>
        <taxon>Aspergillaceae</taxon>
        <taxon>Aspergillus</taxon>
        <taxon>Aspergillus subgen. Circumdati</taxon>
    </lineage>
</organism>
<feature type="domain" description="6-phosphogluconate dehydrogenase NADP-binding" evidence="5">
    <location>
        <begin position="12"/>
        <end position="174"/>
    </location>
</feature>
<name>A0A9W5YV54_9EURO</name>